<organism evidence="1 2">
    <name type="scientific">Aeromonas phage 65.2</name>
    <dbReference type="NCBI Taxonomy" id="1932896"/>
    <lineage>
        <taxon>Viruses</taxon>
        <taxon>Duplodnaviria</taxon>
        <taxon>Heunggongvirae</taxon>
        <taxon>Uroviricota</taxon>
        <taxon>Caudoviricetes</taxon>
        <taxon>Pantevenvirales</taxon>
        <taxon>Straboviridae</taxon>
        <taxon>Emmerichvirinae</taxon>
        <taxon>Ishigurovirus</taxon>
        <taxon>Ishigurovirus osborne</taxon>
    </lineage>
</organism>
<sequence length="71" mass="8198">MKLNLNLLDMLEITNYDYSALQYIMLVEMKSAGFPIDFDFVNPKNPMPTVIFGKISTTCVDGINIEYKHYN</sequence>
<proteinExistence type="predicted"/>
<evidence type="ECO:0000313" key="1">
    <source>
        <dbReference type="EMBL" id="APU01424.1"/>
    </source>
</evidence>
<reference evidence="1 2" key="1">
    <citation type="journal article" date="2017" name="Sci. Rep.">
        <title>Characterization and diversity of phages infecting Aeromonas salmonicida subsp. salmonicida.</title>
        <authorList>
            <person name="Vincent A.T."/>
            <person name="Paquet V.E."/>
            <person name="Bernatchez A."/>
            <person name="Tremblay D.M."/>
            <person name="Moineau S."/>
            <person name="Charette S.J."/>
        </authorList>
    </citation>
    <scope>NUCLEOTIDE SEQUENCE [LARGE SCALE GENOMIC DNA]</scope>
</reference>
<name>A0A219YBN3_9CAUD</name>
<dbReference type="EMBL" id="KY290955">
    <property type="protein sequence ID" value="APU01424.1"/>
    <property type="molecule type" value="Genomic_DNA"/>
</dbReference>
<dbReference type="Proteomes" id="UP000225215">
    <property type="component" value="Segment"/>
</dbReference>
<protein>
    <submittedName>
        <fullName evidence="1">Uncharacterized protein</fullName>
    </submittedName>
</protein>
<evidence type="ECO:0000313" key="2">
    <source>
        <dbReference type="Proteomes" id="UP000225215"/>
    </source>
</evidence>
<accession>A0A219YBN3</accession>